<dbReference type="InterPro" id="IPR022687">
    <property type="entry name" value="HTH_DTXR"/>
</dbReference>
<dbReference type="AlphaFoldDB" id="A0A381TBC1"/>
<reference evidence="13" key="1">
    <citation type="submission" date="2018-05" db="EMBL/GenBank/DDBJ databases">
        <authorList>
            <person name="Lanie J.A."/>
            <person name="Ng W.-L."/>
            <person name="Kazmierczak K.M."/>
            <person name="Andrzejewski T.M."/>
            <person name="Davidsen T.M."/>
            <person name="Wayne K.J."/>
            <person name="Tettelin H."/>
            <person name="Glass J.I."/>
            <person name="Rusch D."/>
            <person name="Podicherti R."/>
            <person name="Tsui H.-C.T."/>
            <person name="Winkler M.E."/>
        </authorList>
    </citation>
    <scope>NUCLEOTIDE SEQUENCE</scope>
</reference>
<comment type="subcellular location">
    <subcellularLocation>
        <location evidence="1">Cytoplasm</location>
    </subcellularLocation>
</comment>
<evidence type="ECO:0000259" key="12">
    <source>
        <dbReference type="PROSITE" id="PS50944"/>
    </source>
</evidence>
<comment type="subunit">
    <text evidence="3">Homodimer.</text>
</comment>
<dbReference type="PANTHER" id="PTHR33238">
    <property type="entry name" value="IRON (METAL) DEPENDENT REPRESSOR, DTXR FAMILY"/>
    <property type="match status" value="1"/>
</dbReference>
<evidence type="ECO:0000256" key="9">
    <source>
        <dbReference type="ARBA" id="ARBA00023163"/>
    </source>
</evidence>
<evidence type="ECO:0000256" key="10">
    <source>
        <dbReference type="ARBA" id="ARBA00023211"/>
    </source>
</evidence>
<gene>
    <name evidence="13" type="ORF">METZ01_LOCUS65675</name>
</gene>
<dbReference type="Gene3D" id="1.10.10.10">
    <property type="entry name" value="Winged helix-like DNA-binding domain superfamily/Winged helix DNA-binding domain"/>
    <property type="match status" value="1"/>
</dbReference>
<keyword evidence="8" id="KW-0010">Activator</keyword>
<dbReference type="PANTHER" id="PTHR33238:SF11">
    <property type="entry name" value="TRANSCRIPTIONAL REGULATOR MNTR"/>
    <property type="match status" value="1"/>
</dbReference>
<dbReference type="SUPFAM" id="SSF46785">
    <property type="entry name" value="Winged helix' DNA-binding domain"/>
    <property type="match status" value="1"/>
</dbReference>
<keyword evidence="4" id="KW-0963">Cytoplasm</keyword>
<dbReference type="InterPro" id="IPR036388">
    <property type="entry name" value="WH-like_DNA-bd_sf"/>
</dbReference>
<dbReference type="GO" id="GO:0003677">
    <property type="term" value="F:DNA binding"/>
    <property type="evidence" value="ECO:0007669"/>
    <property type="project" value="UniProtKB-KW"/>
</dbReference>
<dbReference type="SMART" id="SM00529">
    <property type="entry name" value="HTH_DTXR"/>
    <property type="match status" value="1"/>
</dbReference>
<evidence type="ECO:0000256" key="1">
    <source>
        <dbReference type="ARBA" id="ARBA00004496"/>
    </source>
</evidence>
<dbReference type="SUPFAM" id="SSF47979">
    <property type="entry name" value="Iron-dependent repressor protein, dimerization domain"/>
    <property type="match status" value="1"/>
</dbReference>
<dbReference type="InterPro" id="IPR022689">
    <property type="entry name" value="Iron_dep_repressor"/>
</dbReference>
<keyword evidence="6" id="KW-0805">Transcription regulation</keyword>
<evidence type="ECO:0000256" key="4">
    <source>
        <dbReference type="ARBA" id="ARBA00022490"/>
    </source>
</evidence>
<evidence type="ECO:0000256" key="7">
    <source>
        <dbReference type="ARBA" id="ARBA00023125"/>
    </source>
</evidence>
<protein>
    <recommendedName>
        <fullName evidence="11">Manganese transport regulator</fullName>
    </recommendedName>
</protein>
<dbReference type="Pfam" id="PF02742">
    <property type="entry name" value="Fe_dep_repr_C"/>
    <property type="match status" value="1"/>
</dbReference>
<evidence type="ECO:0000313" key="13">
    <source>
        <dbReference type="EMBL" id="SVA12821.1"/>
    </source>
</evidence>
<organism evidence="13">
    <name type="scientific">marine metagenome</name>
    <dbReference type="NCBI Taxonomy" id="408172"/>
    <lineage>
        <taxon>unclassified sequences</taxon>
        <taxon>metagenomes</taxon>
        <taxon>ecological metagenomes</taxon>
    </lineage>
</organism>
<evidence type="ECO:0000256" key="5">
    <source>
        <dbReference type="ARBA" id="ARBA00022491"/>
    </source>
</evidence>
<sequence>MSDYSEIEEMYLKRIFEVHVDTPDAIVRTTQLASLMDVSPASATEMIHRLTNRGMVTHVPYKGCRLSPLGFQYAARIKRREGLLQILLSEVIGFSGDVTAVACRMEHAISDDLEAALDRLLGYPENAPDGTRIPMVERAVEPLGKGTLLPIGALPDGATATVDLILVSSVEGVTIGAAGLAVGSTITNSGGVLTCDGSELEVSRPMSMRILARLISDVGG</sequence>
<dbReference type="InterPro" id="IPR050536">
    <property type="entry name" value="DtxR_MntR_Metal-Reg"/>
</dbReference>
<proteinExistence type="inferred from homology"/>
<keyword evidence="10" id="KW-0464">Manganese</keyword>
<accession>A0A381TBC1</accession>
<dbReference type="PROSITE" id="PS50944">
    <property type="entry name" value="HTH_DTXR"/>
    <property type="match status" value="1"/>
</dbReference>
<evidence type="ECO:0000256" key="3">
    <source>
        <dbReference type="ARBA" id="ARBA00011738"/>
    </source>
</evidence>
<keyword evidence="7" id="KW-0238">DNA-binding</keyword>
<dbReference type="InterPro" id="IPR036421">
    <property type="entry name" value="Fe_dep_repressor_sf"/>
</dbReference>
<name>A0A381TBC1_9ZZZZ</name>
<feature type="domain" description="HTH dtxR-type" evidence="12">
    <location>
        <begin position="1"/>
        <end position="67"/>
    </location>
</feature>
<dbReference type="GO" id="GO:0046914">
    <property type="term" value="F:transition metal ion binding"/>
    <property type="evidence" value="ECO:0007669"/>
    <property type="project" value="InterPro"/>
</dbReference>
<evidence type="ECO:0000256" key="2">
    <source>
        <dbReference type="ARBA" id="ARBA00007871"/>
    </source>
</evidence>
<dbReference type="GO" id="GO:0046983">
    <property type="term" value="F:protein dimerization activity"/>
    <property type="evidence" value="ECO:0007669"/>
    <property type="project" value="InterPro"/>
</dbReference>
<dbReference type="Pfam" id="PF01325">
    <property type="entry name" value="Fe_dep_repress"/>
    <property type="match status" value="1"/>
</dbReference>
<dbReference type="GO" id="GO:0005737">
    <property type="term" value="C:cytoplasm"/>
    <property type="evidence" value="ECO:0007669"/>
    <property type="project" value="UniProtKB-SubCell"/>
</dbReference>
<evidence type="ECO:0000256" key="6">
    <source>
        <dbReference type="ARBA" id="ARBA00023015"/>
    </source>
</evidence>
<dbReference type="EMBL" id="UINC01004233">
    <property type="protein sequence ID" value="SVA12821.1"/>
    <property type="molecule type" value="Genomic_DNA"/>
</dbReference>
<evidence type="ECO:0000256" key="8">
    <source>
        <dbReference type="ARBA" id="ARBA00023159"/>
    </source>
</evidence>
<comment type="similarity">
    <text evidence="2">Belongs to the DtxR/MntR family.</text>
</comment>
<keyword evidence="9" id="KW-0804">Transcription</keyword>
<dbReference type="GO" id="GO:0003700">
    <property type="term" value="F:DNA-binding transcription factor activity"/>
    <property type="evidence" value="ECO:0007669"/>
    <property type="project" value="InterPro"/>
</dbReference>
<dbReference type="InterPro" id="IPR036390">
    <property type="entry name" value="WH_DNA-bd_sf"/>
</dbReference>
<dbReference type="InterPro" id="IPR001367">
    <property type="entry name" value="Fe_dep_repressor"/>
</dbReference>
<keyword evidence="5" id="KW-0678">Repressor</keyword>
<evidence type="ECO:0000256" key="11">
    <source>
        <dbReference type="ARBA" id="ARBA00032593"/>
    </source>
</evidence>